<dbReference type="GO" id="GO:2000253">
    <property type="term" value="P:positive regulation of feeding behavior"/>
    <property type="evidence" value="ECO:0007669"/>
    <property type="project" value="TreeGrafter"/>
</dbReference>
<dbReference type="GO" id="GO:0005615">
    <property type="term" value="C:extracellular space"/>
    <property type="evidence" value="ECO:0007669"/>
    <property type="project" value="TreeGrafter"/>
</dbReference>
<comment type="caution">
    <text evidence="6">Lacks conserved residue(s) required for the propagation of feature annotation.</text>
</comment>
<dbReference type="GeneID" id="115812263"/>
<dbReference type="GO" id="GO:0005184">
    <property type="term" value="F:neuropeptide hormone activity"/>
    <property type="evidence" value="ECO:0007669"/>
    <property type="project" value="TreeGrafter"/>
</dbReference>
<dbReference type="PROSITE" id="PS51150">
    <property type="entry name" value="AGOUTI_2"/>
    <property type="match status" value="1"/>
</dbReference>
<dbReference type="SUPFAM" id="SSF57055">
    <property type="entry name" value="Agouti-related protein"/>
    <property type="match status" value="1"/>
</dbReference>
<evidence type="ECO:0000256" key="1">
    <source>
        <dbReference type="ARBA" id="ARBA00004613"/>
    </source>
</evidence>
<organism evidence="9 10">
    <name type="scientific">Chanos chanos</name>
    <name type="common">Milkfish</name>
    <name type="synonym">Mugil chanos</name>
    <dbReference type="NCBI Taxonomy" id="29144"/>
    <lineage>
        <taxon>Eukaryota</taxon>
        <taxon>Metazoa</taxon>
        <taxon>Chordata</taxon>
        <taxon>Craniata</taxon>
        <taxon>Vertebrata</taxon>
        <taxon>Euteleostomi</taxon>
        <taxon>Actinopterygii</taxon>
        <taxon>Neopterygii</taxon>
        <taxon>Teleostei</taxon>
        <taxon>Ostariophysi</taxon>
        <taxon>Gonorynchiformes</taxon>
        <taxon>Chanidae</taxon>
        <taxon>Chanos</taxon>
    </lineage>
</organism>
<feature type="disulfide bond" evidence="6">
    <location>
        <begin position="98"/>
        <end position="119"/>
    </location>
</feature>
<dbReference type="Pfam" id="PF05039">
    <property type="entry name" value="Agouti"/>
    <property type="match status" value="1"/>
</dbReference>
<evidence type="ECO:0000313" key="10">
    <source>
        <dbReference type="RefSeq" id="XP_030630610.1"/>
    </source>
</evidence>
<evidence type="ECO:0000259" key="8">
    <source>
        <dbReference type="PROSITE" id="PS51150"/>
    </source>
</evidence>
<evidence type="ECO:0000256" key="5">
    <source>
        <dbReference type="ARBA" id="ARBA00023157"/>
    </source>
</evidence>
<feature type="domain" description="Agouti" evidence="8">
    <location>
        <begin position="81"/>
        <end position="119"/>
    </location>
</feature>
<dbReference type="PANTHER" id="PTHR16551">
    <property type="entry name" value="AGOUTI RELATED"/>
    <property type="match status" value="1"/>
</dbReference>
<evidence type="ECO:0000256" key="7">
    <source>
        <dbReference type="SAM" id="SignalP"/>
    </source>
</evidence>
<proteinExistence type="predicted"/>
<evidence type="ECO:0000256" key="3">
    <source>
        <dbReference type="ARBA" id="ARBA00022729"/>
    </source>
</evidence>
<protein>
    <submittedName>
        <fullName evidence="10">Agouti-signaling protein 2b</fullName>
    </submittedName>
</protein>
<feature type="disulfide bond" evidence="6">
    <location>
        <begin position="103"/>
        <end position="110"/>
    </location>
</feature>
<comment type="subcellular location">
    <subcellularLocation>
        <location evidence="1">Secreted</location>
    </subcellularLocation>
</comment>
<dbReference type="InterPro" id="IPR036836">
    <property type="entry name" value="Agouti_dom_sf"/>
</dbReference>
<dbReference type="PANTHER" id="PTHR16551:SF5">
    <property type="entry name" value="AGOUTI-RELATED PEPTIDE 2"/>
    <property type="match status" value="1"/>
</dbReference>
<keyword evidence="3 7" id="KW-0732">Signal</keyword>
<dbReference type="InterPro" id="IPR027300">
    <property type="entry name" value="Agouti_dom"/>
</dbReference>
<dbReference type="InParanoid" id="A0A6J2VCP3"/>
<gene>
    <name evidence="10" type="primary">asip2b</name>
</gene>
<evidence type="ECO:0000256" key="2">
    <source>
        <dbReference type="ARBA" id="ARBA00022525"/>
    </source>
</evidence>
<dbReference type="RefSeq" id="XP_030630610.1">
    <property type="nucleotide sequence ID" value="XM_030774750.1"/>
</dbReference>
<dbReference type="SMART" id="SM00792">
    <property type="entry name" value="Agouti"/>
    <property type="match status" value="1"/>
</dbReference>
<dbReference type="GO" id="GO:0008343">
    <property type="term" value="P:adult feeding behavior"/>
    <property type="evidence" value="ECO:0007669"/>
    <property type="project" value="TreeGrafter"/>
</dbReference>
<dbReference type="GO" id="GO:0009755">
    <property type="term" value="P:hormone-mediated signaling pathway"/>
    <property type="evidence" value="ECO:0007669"/>
    <property type="project" value="InterPro"/>
</dbReference>
<dbReference type="InterPro" id="IPR007733">
    <property type="entry name" value="Agouti"/>
</dbReference>
<name>A0A6J2VCP3_CHACN</name>
<keyword evidence="5 6" id="KW-1015">Disulfide bond</keyword>
<feature type="signal peptide" evidence="7">
    <location>
        <begin position="1"/>
        <end position="21"/>
    </location>
</feature>
<dbReference type="FunCoup" id="A0A6J2VCP3">
    <property type="interactions" value="36"/>
</dbReference>
<dbReference type="GO" id="GO:0070996">
    <property type="term" value="F:type 1 melanocortin receptor binding"/>
    <property type="evidence" value="ECO:0007669"/>
    <property type="project" value="TreeGrafter"/>
</dbReference>
<dbReference type="Proteomes" id="UP000504632">
    <property type="component" value="Chromosome 5"/>
</dbReference>
<keyword evidence="4" id="KW-0960">Knottin</keyword>
<dbReference type="AlphaFoldDB" id="A0A6J2VCP3"/>
<dbReference type="OrthoDB" id="8717782at2759"/>
<evidence type="ECO:0000313" key="9">
    <source>
        <dbReference type="Proteomes" id="UP000504632"/>
    </source>
</evidence>
<evidence type="ECO:0000256" key="4">
    <source>
        <dbReference type="ARBA" id="ARBA00022854"/>
    </source>
</evidence>
<dbReference type="GO" id="GO:0007218">
    <property type="term" value="P:neuropeptide signaling pathway"/>
    <property type="evidence" value="ECO:0007669"/>
    <property type="project" value="TreeGrafter"/>
</dbReference>
<keyword evidence="9" id="KW-1185">Reference proteome</keyword>
<dbReference type="CTD" id="796595"/>
<keyword evidence="2" id="KW-0964">Secreted</keyword>
<dbReference type="Gene3D" id="4.10.760.10">
    <property type="entry name" value="Agouti domain"/>
    <property type="match status" value="1"/>
</dbReference>
<sequence length="123" mass="14064">MTWKFLLCICILFVATQTALADRNRLDLHRKHENDVSNAPATGVFNQDKPKRLFARTRYLSHQRPHMTRPKPEPAAPARQCAGLMESCSAHTPCCDPCAFCHCRLFNTICHCWRLGHSCLKKT</sequence>
<feature type="chain" id="PRO_5026686854" evidence="7">
    <location>
        <begin position="22"/>
        <end position="123"/>
    </location>
</feature>
<accession>A0A6J2VCP3</accession>
<reference evidence="10" key="1">
    <citation type="submission" date="2025-08" db="UniProtKB">
        <authorList>
            <consortium name="RefSeq"/>
        </authorList>
    </citation>
    <scope>IDENTIFICATION</scope>
</reference>
<evidence type="ECO:0000256" key="6">
    <source>
        <dbReference type="PROSITE-ProRule" id="PRU00494"/>
    </source>
</evidence>
<feature type="disulfide bond" evidence="6">
    <location>
        <begin position="94"/>
        <end position="112"/>
    </location>
</feature>